<feature type="transmembrane region" description="Helical" evidence="13">
    <location>
        <begin position="12"/>
        <end position="33"/>
    </location>
</feature>
<keyword evidence="6" id="KW-0631">Potassium channel</keyword>
<keyword evidence="11" id="KW-0407">Ion channel</keyword>
<dbReference type="InterPro" id="IPR010617">
    <property type="entry name" value="TMEM175-like"/>
</dbReference>
<sequence>MPALYTRFSGGSVGRLAGLSDGVFAIAMTLLVLELHVPVMEAVHHQRPVWEGGTLGAEQGLWHALVLLAPKLLAYVMSFLTLGIFWVGQQTQLNQFERADRHLTWIHLAFLAAVSLMPFSTALLGEYIEYRLALAVYWLDLLLMGGMLLASITYGHRAGLLKADVDDDTRLAHRRRIIGYQALYAVAVALSVINTYVSILLIVLLQLNSAVAPRVWRLSSF</sequence>
<keyword evidence="5 13" id="KW-0812">Transmembrane</keyword>
<evidence type="ECO:0000256" key="11">
    <source>
        <dbReference type="ARBA" id="ARBA00023303"/>
    </source>
</evidence>
<keyword evidence="8 13" id="KW-1133">Transmembrane helix</keyword>
<protein>
    <submittedName>
        <fullName evidence="14">DUF1211 domain-containing protein</fullName>
    </submittedName>
</protein>
<accession>A0A7Y6I5U2</accession>
<dbReference type="PANTHER" id="PTHR31462">
    <property type="entry name" value="ENDOSOMAL/LYSOSOMAL POTASSIUM CHANNEL TMEM175"/>
    <property type="match status" value="1"/>
</dbReference>
<evidence type="ECO:0000256" key="10">
    <source>
        <dbReference type="ARBA" id="ARBA00023136"/>
    </source>
</evidence>
<dbReference type="Proteomes" id="UP000586042">
    <property type="component" value="Unassembled WGS sequence"/>
</dbReference>
<evidence type="ECO:0000313" key="14">
    <source>
        <dbReference type="EMBL" id="NUW31014.1"/>
    </source>
</evidence>
<dbReference type="PANTHER" id="PTHR31462:SF5">
    <property type="entry name" value="ENDOSOMAL_LYSOSOMAL PROTON CHANNEL TMEM175"/>
    <property type="match status" value="1"/>
</dbReference>
<keyword evidence="15" id="KW-1185">Reference proteome</keyword>
<comment type="catalytic activity">
    <reaction evidence="12">
        <text>K(+)(in) = K(+)(out)</text>
        <dbReference type="Rhea" id="RHEA:29463"/>
        <dbReference type="ChEBI" id="CHEBI:29103"/>
    </reaction>
</comment>
<feature type="transmembrane region" description="Helical" evidence="13">
    <location>
        <begin position="61"/>
        <end position="87"/>
    </location>
</feature>
<keyword evidence="3" id="KW-0813">Transport</keyword>
<evidence type="ECO:0000256" key="9">
    <source>
        <dbReference type="ARBA" id="ARBA00023065"/>
    </source>
</evidence>
<evidence type="ECO:0000256" key="2">
    <source>
        <dbReference type="ARBA" id="ARBA00006920"/>
    </source>
</evidence>
<dbReference type="GO" id="GO:0015252">
    <property type="term" value="F:proton channel activity"/>
    <property type="evidence" value="ECO:0007669"/>
    <property type="project" value="InterPro"/>
</dbReference>
<evidence type="ECO:0000256" key="8">
    <source>
        <dbReference type="ARBA" id="ARBA00022989"/>
    </source>
</evidence>
<evidence type="ECO:0000256" key="7">
    <source>
        <dbReference type="ARBA" id="ARBA00022958"/>
    </source>
</evidence>
<reference evidence="14 15" key="1">
    <citation type="submission" date="2020-06" db="EMBL/GenBank/DDBJ databases">
        <title>Nonomuraea sp. SMC257, a novel actinomycete isolated from soil.</title>
        <authorList>
            <person name="Chanama M."/>
        </authorList>
    </citation>
    <scope>NUCLEOTIDE SEQUENCE [LARGE SCALE GENOMIC DNA]</scope>
    <source>
        <strain evidence="14 15">SMC257</strain>
    </source>
</reference>
<evidence type="ECO:0000256" key="4">
    <source>
        <dbReference type="ARBA" id="ARBA00022538"/>
    </source>
</evidence>
<feature type="transmembrane region" description="Helical" evidence="13">
    <location>
        <begin position="108"/>
        <end position="128"/>
    </location>
</feature>
<name>A0A7Y6I5U2_9ACTN</name>
<evidence type="ECO:0000256" key="1">
    <source>
        <dbReference type="ARBA" id="ARBA00004141"/>
    </source>
</evidence>
<evidence type="ECO:0000256" key="13">
    <source>
        <dbReference type="SAM" id="Phobius"/>
    </source>
</evidence>
<dbReference type="GO" id="GO:0005267">
    <property type="term" value="F:potassium channel activity"/>
    <property type="evidence" value="ECO:0007669"/>
    <property type="project" value="UniProtKB-KW"/>
</dbReference>
<evidence type="ECO:0000256" key="3">
    <source>
        <dbReference type="ARBA" id="ARBA00022448"/>
    </source>
</evidence>
<organism evidence="14 15">
    <name type="scientific">Nonomuraea montanisoli</name>
    <dbReference type="NCBI Taxonomy" id="2741721"/>
    <lineage>
        <taxon>Bacteria</taxon>
        <taxon>Bacillati</taxon>
        <taxon>Actinomycetota</taxon>
        <taxon>Actinomycetes</taxon>
        <taxon>Streptosporangiales</taxon>
        <taxon>Streptosporangiaceae</taxon>
        <taxon>Nonomuraea</taxon>
    </lineage>
</organism>
<comment type="similarity">
    <text evidence="2">Belongs to the TMEM175 family.</text>
</comment>
<evidence type="ECO:0000256" key="12">
    <source>
        <dbReference type="ARBA" id="ARBA00034430"/>
    </source>
</evidence>
<gene>
    <name evidence="14" type="ORF">HTZ77_06210</name>
</gene>
<keyword evidence="4" id="KW-0633">Potassium transport</keyword>
<proteinExistence type="inferred from homology"/>
<evidence type="ECO:0000313" key="15">
    <source>
        <dbReference type="Proteomes" id="UP000586042"/>
    </source>
</evidence>
<dbReference type="RefSeq" id="WP_175588435.1">
    <property type="nucleotide sequence ID" value="NZ_JABWGN010000002.1"/>
</dbReference>
<keyword evidence="10 13" id="KW-0472">Membrane</keyword>
<feature type="transmembrane region" description="Helical" evidence="13">
    <location>
        <begin position="134"/>
        <end position="154"/>
    </location>
</feature>
<dbReference type="Pfam" id="PF06736">
    <property type="entry name" value="TMEM175"/>
    <property type="match status" value="1"/>
</dbReference>
<feature type="transmembrane region" description="Helical" evidence="13">
    <location>
        <begin position="182"/>
        <end position="207"/>
    </location>
</feature>
<keyword evidence="9" id="KW-0406">Ion transport</keyword>
<comment type="caution">
    <text evidence="14">The sequence shown here is derived from an EMBL/GenBank/DDBJ whole genome shotgun (WGS) entry which is preliminary data.</text>
</comment>
<keyword evidence="7" id="KW-0630">Potassium</keyword>
<comment type="subcellular location">
    <subcellularLocation>
        <location evidence="1">Membrane</location>
        <topology evidence="1">Multi-pass membrane protein</topology>
    </subcellularLocation>
</comment>
<evidence type="ECO:0000256" key="5">
    <source>
        <dbReference type="ARBA" id="ARBA00022692"/>
    </source>
</evidence>
<evidence type="ECO:0000256" key="6">
    <source>
        <dbReference type="ARBA" id="ARBA00022826"/>
    </source>
</evidence>
<dbReference type="GO" id="GO:0016020">
    <property type="term" value="C:membrane"/>
    <property type="evidence" value="ECO:0007669"/>
    <property type="project" value="UniProtKB-SubCell"/>
</dbReference>
<dbReference type="AlphaFoldDB" id="A0A7Y6I5U2"/>
<dbReference type="EMBL" id="JABWGN010000002">
    <property type="protein sequence ID" value="NUW31014.1"/>
    <property type="molecule type" value="Genomic_DNA"/>
</dbReference>